<evidence type="ECO:0000256" key="1">
    <source>
        <dbReference type="SAM" id="SignalP"/>
    </source>
</evidence>
<name>A0A4Z0F9I5_9GAMM</name>
<organism evidence="2 3">
    <name type="scientific">Candidatus Macondimonas diazotrophica</name>
    <dbReference type="NCBI Taxonomy" id="2305248"/>
    <lineage>
        <taxon>Bacteria</taxon>
        <taxon>Pseudomonadati</taxon>
        <taxon>Pseudomonadota</taxon>
        <taxon>Gammaproteobacteria</taxon>
        <taxon>Chromatiales</taxon>
        <taxon>Ectothiorhodospiraceae</taxon>
        <taxon>Candidatus Macondimonas</taxon>
    </lineage>
</organism>
<feature type="signal peptide" evidence="1">
    <location>
        <begin position="1"/>
        <end position="24"/>
    </location>
</feature>
<sequence length="374" mass="39394">MSLRTFRWWVAVASLSCMPAWVGACDLPEGIAPGPAVDAQILDGFYLGGDICLYDPISVSAERVPRFRGSRTAPDAPTLYYVNGANGSPVITAVNVAVLAEISQIAILGIFYAGNGAGVAIDAFPAVSSGPAVATLEQVIADHLTRQEPVHIRGGSAGTVVISEAIHGTRNRLAREARLRGDWAAPLDLLRVETHGSVARDFPDGPRYIHYDAKPDPVPKVGVAGPVAHPGARALIARFGPDQSWVTRGQAVVSLAQSVRTLEVGSSAMADDAALLSVLNAQGLGVDEPFQTQNFIAGMGLAALTPVRGRVGAVPDALKGALAFLSNAFLAVHGAQTYDPYRRPFDVLYATGLTESRRVRHIDLQTPPPVMEGL</sequence>
<reference evidence="2 3" key="1">
    <citation type="journal article" date="2019" name="ISME J.">
        <title>Candidatus Macondimonas diazotrophica, a novel gammaproteobacterial genus dominating crude-oil-contaminated coastal sediments.</title>
        <authorList>
            <person name="Karthikeyan S."/>
            <person name="Konstantinidis K."/>
        </authorList>
    </citation>
    <scope>NUCLEOTIDE SEQUENCE [LARGE SCALE GENOMIC DNA]</scope>
    <source>
        <strain evidence="2 3">KTK01</strain>
    </source>
</reference>
<feature type="chain" id="PRO_5021414508" evidence="1">
    <location>
        <begin position="25"/>
        <end position="374"/>
    </location>
</feature>
<keyword evidence="1" id="KW-0732">Signal</keyword>
<evidence type="ECO:0000313" key="2">
    <source>
        <dbReference type="EMBL" id="TFZ83075.1"/>
    </source>
</evidence>
<protein>
    <submittedName>
        <fullName evidence="2">Uncharacterized protein</fullName>
    </submittedName>
</protein>
<dbReference type="AlphaFoldDB" id="A0A4Z0F9I5"/>
<proteinExistence type="predicted"/>
<accession>A0A4Z0F9I5</accession>
<dbReference type="Proteomes" id="UP000297890">
    <property type="component" value="Unassembled WGS sequence"/>
</dbReference>
<evidence type="ECO:0000313" key="3">
    <source>
        <dbReference type="Proteomes" id="UP000297890"/>
    </source>
</evidence>
<dbReference type="OrthoDB" id="5493525at2"/>
<dbReference type="RefSeq" id="WP_135281375.1">
    <property type="nucleotide sequence ID" value="NZ_SRIO01000005.1"/>
</dbReference>
<comment type="caution">
    <text evidence="2">The sequence shown here is derived from an EMBL/GenBank/DDBJ whole genome shotgun (WGS) entry which is preliminary data.</text>
</comment>
<dbReference type="EMBL" id="SRIO01000005">
    <property type="protein sequence ID" value="TFZ83075.1"/>
    <property type="molecule type" value="Genomic_DNA"/>
</dbReference>
<dbReference type="PROSITE" id="PS51257">
    <property type="entry name" value="PROKAR_LIPOPROTEIN"/>
    <property type="match status" value="1"/>
</dbReference>
<gene>
    <name evidence="2" type="ORF">E4680_05430</name>
</gene>
<keyword evidence="3" id="KW-1185">Reference proteome</keyword>